<dbReference type="RefSeq" id="XP_026687917.1">
    <property type="nucleotide sequence ID" value="XM_026832116.1"/>
</dbReference>
<gene>
    <name evidence="3" type="primary">LOC113472385</name>
</gene>
<reference evidence="3" key="1">
    <citation type="submission" date="2025-08" db="UniProtKB">
        <authorList>
            <consortium name="RefSeq"/>
        </authorList>
    </citation>
    <scope>IDENTIFICATION</scope>
</reference>
<accession>A0A3Q0JHL1</accession>
<feature type="region of interest" description="Disordered" evidence="1">
    <location>
        <begin position="127"/>
        <end position="180"/>
    </location>
</feature>
<keyword evidence="2" id="KW-1185">Reference proteome</keyword>
<feature type="compositionally biased region" description="Low complexity" evidence="1">
    <location>
        <begin position="164"/>
        <end position="173"/>
    </location>
</feature>
<feature type="compositionally biased region" description="Basic and acidic residues" evidence="1">
    <location>
        <begin position="128"/>
        <end position="152"/>
    </location>
</feature>
<dbReference type="Proteomes" id="UP000079169">
    <property type="component" value="Unplaced"/>
</dbReference>
<evidence type="ECO:0000313" key="2">
    <source>
        <dbReference type="Proteomes" id="UP000079169"/>
    </source>
</evidence>
<proteinExistence type="predicted"/>
<protein>
    <submittedName>
        <fullName evidence="3">Uncharacterized protein LOC113472385</fullName>
    </submittedName>
</protein>
<sequence length="560" mass="64214">MEHYQLEDFPRPDRNNTEIAILGTINNELVKRENYYTYMKPNMNKDQNQSHMESKQNRRISKAIDSGAGDVFKYAEIVSEENTTIKQPDENRSESHLNILAHRKEYELADVFGNREEIKTINPRLVSQRKDSKTNDENQERWEIKRLEDSNKVHQCNPFPMDQSSVQRSSKSSHIQAPEVVSIESNAKQVCSNLNEKVTSKNSINPQASFNISFPNNRRHSAPQTETICPTEKIDFGNPQTKAGITTDFNNFPIKTGVRTNFNNPQIKTGIKTDCSNLPIKTGPTIKAQEDLPTIKTTIEDHLPKADLLTTDVQTQNVIYDEPPFEEIVSIDLYRLKSSGTEETLISQTDVVEDFNDLPSNTERDTKNRIGEGIERYCECLSDLESTPNGINEKIGTYCGHVNKLEKRYDKENDLESDNCGESNNLKRRNVLEGDNCGSSNNLKGKNDLEKDDCERLKELKRGYSKENDLGKDNPAFTNDVEVDPELHNHASINHQQSLERHTRNTSKLLNGFKWRSKSKDRTSRSESRNVDEMRLHFQIFDINIVRSEGMDNVRNDKKI</sequence>
<dbReference type="AlphaFoldDB" id="A0A3Q0JHL1"/>
<dbReference type="KEGG" id="dci:113472385"/>
<name>A0A3Q0JHL1_DIACI</name>
<dbReference type="PaxDb" id="121845-A0A3Q0JHL1"/>
<organism evidence="2 3">
    <name type="scientific">Diaphorina citri</name>
    <name type="common">Asian citrus psyllid</name>
    <dbReference type="NCBI Taxonomy" id="121845"/>
    <lineage>
        <taxon>Eukaryota</taxon>
        <taxon>Metazoa</taxon>
        <taxon>Ecdysozoa</taxon>
        <taxon>Arthropoda</taxon>
        <taxon>Hexapoda</taxon>
        <taxon>Insecta</taxon>
        <taxon>Pterygota</taxon>
        <taxon>Neoptera</taxon>
        <taxon>Paraneoptera</taxon>
        <taxon>Hemiptera</taxon>
        <taxon>Sternorrhyncha</taxon>
        <taxon>Psylloidea</taxon>
        <taxon>Psyllidae</taxon>
        <taxon>Diaphorininae</taxon>
        <taxon>Diaphorina</taxon>
    </lineage>
</organism>
<evidence type="ECO:0000313" key="3">
    <source>
        <dbReference type="RefSeq" id="XP_026687917.1"/>
    </source>
</evidence>
<feature type="compositionally biased region" description="Basic and acidic residues" evidence="1">
    <location>
        <begin position="518"/>
        <end position="529"/>
    </location>
</feature>
<evidence type="ECO:0000256" key="1">
    <source>
        <dbReference type="SAM" id="MobiDB-lite"/>
    </source>
</evidence>
<feature type="region of interest" description="Disordered" evidence="1">
    <location>
        <begin position="492"/>
        <end position="529"/>
    </location>
</feature>
<dbReference type="GeneID" id="113472385"/>